<evidence type="ECO:0008006" key="4">
    <source>
        <dbReference type="Google" id="ProtNLM"/>
    </source>
</evidence>
<keyword evidence="1" id="KW-1133">Transmembrane helix</keyword>
<name>A0A1X6YV05_9RHOB</name>
<evidence type="ECO:0000256" key="1">
    <source>
        <dbReference type="SAM" id="Phobius"/>
    </source>
</evidence>
<feature type="transmembrane region" description="Helical" evidence="1">
    <location>
        <begin position="53"/>
        <end position="76"/>
    </location>
</feature>
<feature type="transmembrane region" description="Helical" evidence="1">
    <location>
        <begin position="28"/>
        <end position="46"/>
    </location>
</feature>
<dbReference type="Gene3D" id="3.40.720.10">
    <property type="entry name" value="Alkaline Phosphatase, subunit A"/>
    <property type="match status" value="1"/>
</dbReference>
<dbReference type="InterPro" id="IPR017850">
    <property type="entry name" value="Alkaline_phosphatase_core_sf"/>
</dbReference>
<reference evidence="2 3" key="1">
    <citation type="submission" date="2017-03" db="EMBL/GenBank/DDBJ databases">
        <authorList>
            <person name="Afonso C.L."/>
            <person name="Miller P.J."/>
            <person name="Scott M.A."/>
            <person name="Spackman E."/>
            <person name="Goraichik I."/>
            <person name="Dimitrov K.M."/>
            <person name="Suarez D.L."/>
            <person name="Swayne D.E."/>
        </authorList>
    </citation>
    <scope>NUCLEOTIDE SEQUENCE [LARGE SCALE GENOMIC DNA]</scope>
    <source>
        <strain evidence="2 3">CECT 8625</strain>
    </source>
</reference>
<organism evidence="2 3">
    <name type="scientific">Roseivivax jejudonensis</name>
    <dbReference type="NCBI Taxonomy" id="1529041"/>
    <lineage>
        <taxon>Bacteria</taxon>
        <taxon>Pseudomonadati</taxon>
        <taxon>Pseudomonadota</taxon>
        <taxon>Alphaproteobacteria</taxon>
        <taxon>Rhodobacterales</taxon>
        <taxon>Roseobacteraceae</taxon>
        <taxon>Roseivivax</taxon>
    </lineage>
</organism>
<dbReference type="SUPFAM" id="SSF53649">
    <property type="entry name" value="Alkaline phosphatase-like"/>
    <property type="match status" value="1"/>
</dbReference>
<sequence>MALVLGACVLLHLAMVMPSHPAGLVPARFVRPTWELPVILLLLAAFPNRPLRALVIALALVFSVLRIADLATYLALSRPFDPLLDIHLLVSGWELLVSSVAYHEALLAVVLVLGALGAATWMLWAGLSRLPRLGGRTRGAVAGVPLIAVLVSTAVPGWSAFAATPVVSNQVSRMARSVVDLRDFSEELAERQDIAPAFEALGDRDVIVAFIESYGRSFLDDAAYTEVSNPRLDAVETRLSDAGWSIRSTFLAAPTRGGQSWLSHGTFLSGLWVNNQSRYDRLMISDRASLNALFGEAGWATGAAMPAIVQDWPEAAWYDYDTTLDASGLAYAGEPFEWVTMPDQYTWSAMDRLLRGPGPDMIEMALITSHAPWTPLPRIVPWDAVGDGGIFDGTQRDGDTPREVWSDPERIRTQYGLSLDYALEVMGQYIARDGEDALFIVLGDHQPAPLLTGEGASPDVPMHVISRDTGLLERLPDEVFSDGIRPAPDRPALSMDAIYGLMTSVFEDPDVAASRTN</sequence>
<dbReference type="AlphaFoldDB" id="A0A1X6YV05"/>
<dbReference type="Proteomes" id="UP000193570">
    <property type="component" value="Unassembled WGS sequence"/>
</dbReference>
<accession>A0A1X6YV05</accession>
<proteinExistence type="predicted"/>
<protein>
    <recommendedName>
        <fullName evidence="4">Sulfatase</fullName>
    </recommendedName>
</protein>
<keyword evidence="1" id="KW-0472">Membrane</keyword>
<keyword evidence="3" id="KW-1185">Reference proteome</keyword>
<keyword evidence="1" id="KW-0812">Transmembrane</keyword>
<dbReference type="EMBL" id="FWFK01000002">
    <property type="protein sequence ID" value="SLN32202.1"/>
    <property type="molecule type" value="Genomic_DNA"/>
</dbReference>
<evidence type="ECO:0000313" key="2">
    <source>
        <dbReference type="EMBL" id="SLN32202.1"/>
    </source>
</evidence>
<feature type="transmembrane region" description="Helical" evidence="1">
    <location>
        <begin position="139"/>
        <end position="161"/>
    </location>
</feature>
<feature type="transmembrane region" description="Helical" evidence="1">
    <location>
        <begin position="105"/>
        <end position="127"/>
    </location>
</feature>
<gene>
    <name evidence="2" type="ORF">ROJ8625_01478</name>
</gene>
<evidence type="ECO:0000313" key="3">
    <source>
        <dbReference type="Proteomes" id="UP000193570"/>
    </source>
</evidence>